<dbReference type="Pfam" id="PF02687">
    <property type="entry name" value="FtsX"/>
    <property type="match status" value="2"/>
</dbReference>
<evidence type="ECO:0000256" key="1">
    <source>
        <dbReference type="ARBA" id="ARBA00004651"/>
    </source>
</evidence>
<dbReference type="Proteomes" id="UP001065549">
    <property type="component" value="Unassembled WGS sequence"/>
</dbReference>
<proteinExistence type="predicted"/>
<name>A0A9J6QNB8_9FIRM</name>
<feature type="transmembrane region" description="Helical" evidence="6">
    <location>
        <begin position="349"/>
        <end position="368"/>
    </location>
</feature>
<feature type="transmembrane region" description="Helical" evidence="6">
    <location>
        <begin position="715"/>
        <end position="738"/>
    </location>
</feature>
<dbReference type="AlphaFoldDB" id="A0A9J6QNB8"/>
<feature type="transmembrane region" description="Helical" evidence="6">
    <location>
        <begin position="307"/>
        <end position="329"/>
    </location>
</feature>
<evidence type="ECO:0000256" key="4">
    <source>
        <dbReference type="ARBA" id="ARBA00022989"/>
    </source>
</evidence>
<accession>A0A9J6QNB8</accession>
<keyword evidence="2" id="KW-1003">Cell membrane</keyword>
<keyword evidence="3 6" id="KW-0812">Transmembrane</keyword>
<dbReference type="RefSeq" id="WP_269478491.1">
    <property type="nucleotide sequence ID" value="NZ_JAOSHN010000003.1"/>
</dbReference>
<evidence type="ECO:0000256" key="5">
    <source>
        <dbReference type="ARBA" id="ARBA00023136"/>
    </source>
</evidence>
<dbReference type="PANTHER" id="PTHR30287">
    <property type="entry name" value="MEMBRANE COMPONENT OF PREDICTED ABC SUPERFAMILY METABOLITE UPTAKE TRANSPORTER"/>
    <property type="match status" value="1"/>
</dbReference>
<keyword evidence="9" id="KW-1185">Reference proteome</keyword>
<comment type="subcellular location">
    <subcellularLocation>
        <location evidence="1">Cell membrane</location>
        <topology evidence="1">Multi-pass membrane protein</topology>
    </subcellularLocation>
</comment>
<feature type="transmembrane region" description="Helical" evidence="6">
    <location>
        <begin position="253"/>
        <end position="274"/>
    </location>
</feature>
<evidence type="ECO:0000256" key="2">
    <source>
        <dbReference type="ARBA" id="ARBA00022475"/>
    </source>
</evidence>
<dbReference type="InterPro" id="IPR003838">
    <property type="entry name" value="ABC3_permease_C"/>
</dbReference>
<feature type="domain" description="ABC3 transporter permease C-terminal" evidence="7">
    <location>
        <begin position="261"/>
        <end position="366"/>
    </location>
</feature>
<feature type="transmembrane region" description="Helical" evidence="6">
    <location>
        <begin position="424"/>
        <end position="442"/>
    </location>
</feature>
<protein>
    <submittedName>
        <fullName evidence="8">FtsX-like permease family protein</fullName>
    </submittedName>
</protein>
<evidence type="ECO:0000259" key="7">
    <source>
        <dbReference type="Pfam" id="PF02687"/>
    </source>
</evidence>
<keyword evidence="4 6" id="KW-1133">Transmembrane helix</keyword>
<organism evidence="8 9">
    <name type="scientific">Hominibacterium faecale</name>
    <dbReference type="NCBI Taxonomy" id="2839743"/>
    <lineage>
        <taxon>Bacteria</taxon>
        <taxon>Bacillati</taxon>
        <taxon>Bacillota</taxon>
        <taxon>Clostridia</taxon>
        <taxon>Peptostreptococcales</taxon>
        <taxon>Anaerovoracaceae</taxon>
        <taxon>Hominibacterium</taxon>
    </lineage>
</organism>
<feature type="domain" description="ABC3 transporter permease C-terminal" evidence="7">
    <location>
        <begin position="669"/>
        <end position="785"/>
    </location>
</feature>
<dbReference type="InterPro" id="IPR038766">
    <property type="entry name" value="Membrane_comp_ABC_pdt"/>
</dbReference>
<comment type="caution">
    <text evidence="8">The sequence shown here is derived from an EMBL/GenBank/DDBJ whole genome shotgun (WGS) entry which is preliminary data.</text>
</comment>
<evidence type="ECO:0000256" key="3">
    <source>
        <dbReference type="ARBA" id="ARBA00022692"/>
    </source>
</evidence>
<keyword evidence="5 6" id="KW-0472">Membrane</keyword>
<dbReference type="PANTHER" id="PTHR30287:SF2">
    <property type="entry name" value="BLL1001 PROTEIN"/>
    <property type="match status" value="1"/>
</dbReference>
<evidence type="ECO:0000256" key="6">
    <source>
        <dbReference type="SAM" id="Phobius"/>
    </source>
</evidence>
<dbReference type="EMBL" id="JAOSHN010000003">
    <property type="protein sequence ID" value="MCU7378657.1"/>
    <property type="molecule type" value="Genomic_DNA"/>
</dbReference>
<evidence type="ECO:0000313" key="9">
    <source>
        <dbReference type="Proteomes" id="UP001065549"/>
    </source>
</evidence>
<sequence>MIGRILKKDMKRRKSINLILFLFITIATIFLSSSVGNILVASSAQNFYLDYAKIPQINIITSGTEEKADIERWLKKDAPGVKTYGYDHILVLPEKGVDLSQNNKKKAFDANGASIYLSAKTEPYCKVFDKDGKDFDLGEGDIALAQVTMDRNDLQTGDQVTIKVGDMEKTFTIKLAIKDAAFGSDMAGMCRLVVSSAEYARFAANDKADLLGMHYVDTDDEERFNQELNNHGFTTLSSTIDKNTYKMAYSFDMLTVALLILIGICLILIALLVLRFTLVFTIEEDYREIGIMKAVGIKSFAIKKVYLAKYLILVTAGALCGLAVSIPVSRVMLSSVSKNLILENSDSKFWVNSLCALLIILLVMGFSYGCMHKLNKVSAITAIHGGQTGERYGKRAGFRLYRRKRMPVTAFLGVNDIFSHVKRYLVLMITFCISFILITIPLNTINTMQSDEMARQFCVNPDTAVCAREIEGSGKGTYKTSVELEKDMDRVTDELKAKGYEAELTGVAIYFFQYKEPRRDDNTNVMTTQILGSDQNFLRYQEGDAPVLENEIAFSQQILEENGWKIGDSVETQIGGKEKRMIITGTYSDYMQLGKSARLNPKVDCSKASLFDYWNIMVKMDTNLTQKQLAEKLEKELPDYEWATAQDVVDRNTGGIQQSLEDMIVPMTAVLLSVIMLITFLMERLFVVREKGEIAMMKSMGFQNKDIRMWQTLRMVLVALLSMLAAVPLSLLSNQFVLKPIFSAMGANVEIQVVPLQVYGICPAVLLLGIIIATMLASINVKKINIRELNNLE</sequence>
<evidence type="ECO:0000313" key="8">
    <source>
        <dbReference type="EMBL" id="MCU7378657.1"/>
    </source>
</evidence>
<gene>
    <name evidence="8" type="ORF">OBO34_09855</name>
</gene>
<feature type="transmembrane region" description="Helical" evidence="6">
    <location>
        <begin position="663"/>
        <end position="682"/>
    </location>
</feature>
<dbReference type="GO" id="GO:0005886">
    <property type="term" value="C:plasma membrane"/>
    <property type="evidence" value="ECO:0007669"/>
    <property type="project" value="UniProtKB-SubCell"/>
</dbReference>
<feature type="transmembrane region" description="Helical" evidence="6">
    <location>
        <begin position="758"/>
        <end position="779"/>
    </location>
</feature>
<reference evidence="8" key="1">
    <citation type="submission" date="2022-09" db="EMBL/GenBank/DDBJ databases">
        <title>Culturomic study of gut microbiota in children with autism spectrum disorder.</title>
        <authorList>
            <person name="Efimov B.A."/>
            <person name="Chaplin A.V."/>
            <person name="Sokolova S.R."/>
            <person name="Pikina A.P."/>
            <person name="Korzhanova M."/>
            <person name="Belova V."/>
            <person name="Korostin D."/>
        </authorList>
    </citation>
    <scope>NUCLEOTIDE SEQUENCE</scope>
    <source>
        <strain evidence="8">ASD5510</strain>
    </source>
</reference>